<dbReference type="Proteomes" id="UP000054937">
    <property type="component" value="Unassembled WGS sequence"/>
</dbReference>
<keyword evidence="9" id="KW-0863">Zinc-finger</keyword>
<feature type="transmembrane region" description="Helical" evidence="16">
    <location>
        <begin position="655"/>
        <end position="680"/>
    </location>
</feature>
<evidence type="ECO:0000256" key="10">
    <source>
        <dbReference type="ARBA" id="ARBA00022786"/>
    </source>
</evidence>
<evidence type="ECO:0000256" key="15">
    <source>
        <dbReference type="SAM" id="MobiDB-lite"/>
    </source>
</evidence>
<name>A0A0V0R0M4_PSEPJ</name>
<reference evidence="17 18" key="1">
    <citation type="journal article" date="2015" name="Sci. Rep.">
        <title>Genome of the facultative scuticociliatosis pathogen Pseudocohnilembus persalinus provides insight into its virulence through horizontal gene transfer.</title>
        <authorList>
            <person name="Xiong J."/>
            <person name="Wang G."/>
            <person name="Cheng J."/>
            <person name="Tian M."/>
            <person name="Pan X."/>
            <person name="Warren A."/>
            <person name="Jiang C."/>
            <person name="Yuan D."/>
            <person name="Miao W."/>
        </authorList>
    </citation>
    <scope>NUCLEOTIDE SEQUENCE [LARGE SCALE GENOMIC DNA]</scope>
    <source>
        <strain evidence="17">36N120E</strain>
    </source>
</reference>
<feature type="transmembrane region" description="Helical" evidence="16">
    <location>
        <begin position="557"/>
        <end position="583"/>
    </location>
</feature>
<dbReference type="OrthoDB" id="290185at2759"/>
<evidence type="ECO:0000256" key="6">
    <source>
        <dbReference type="ARBA" id="ARBA00022692"/>
    </source>
</evidence>
<accession>A0A0V0R0M4</accession>
<keyword evidence="10" id="KW-0833">Ubl conjugation pathway</keyword>
<evidence type="ECO:0000256" key="16">
    <source>
        <dbReference type="SAM" id="Phobius"/>
    </source>
</evidence>
<keyword evidence="14" id="KW-0175">Coiled coil</keyword>
<keyword evidence="11" id="KW-0862">Zinc</keyword>
<dbReference type="SUPFAM" id="SSF57850">
    <property type="entry name" value="RING/U-box"/>
    <property type="match status" value="2"/>
</dbReference>
<keyword evidence="6 16" id="KW-0812">Transmembrane</keyword>
<dbReference type="GO" id="GO:0061630">
    <property type="term" value="F:ubiquitin protein ligase activity"/>
    <property type="evidence" value="ECO:0007669"/>
    <property type="project" value="UniProtKB-EC"/>
</dbReference>
<dbReference type="FunFam" id="3.30.40.10:FF:000051">
    <property type="entry name" value="RBR-type E3 ubiquitin transferase"/>
    <property type="match status" value="1"/>
</dbReference>
<comment type="catalytic activity">
    <reaction evidence="1">
        <text>[E2 ubiquitin-conjugating enzyme]-S-ubiquitinyl-L-cysteine + [acceptor protein]-L-lysine = [E2 ubiquitin-conjugating enzyme]-L-cysteine + [acceptor protein]-N(6)-ubiquitinyl-L-lysine.</text>
        <dbReference type="EC" id="2.3.2.31"/>
    </reaction>
</comment>
<keyword evidence="12 16" id="KW-1133">Transmembrane helix</keyword>
<evidence type="ECO:0000256" key="14">
    <source>
        <dbReference type="SAM" id="Coils"/>
    </source>
</evidence>
<dbReference type="InParanoid" id="A0A0V0R0M4"/>
<evidence type="ECO:0000256" key="13">
    <source>
        <dbReference type="ARBA" id="ARBA00023136"/>
    </source>
</evidence>
<dbReference type="EC" id="2.3.2.31" evidence="4"/>
<keyword evidence="8" id="KW-0677">Repeat</keyword>
<dbReference type="GO" id="GO:0005737">
    <property type="term" value="C:cytoplasm"/>
    <property type="evidence" value="ECO:0007669"/>
    <property type="project" value="UniProtKB-ARBA"/>
</dbReference>
<evidence type="ECO:0000256" key="4">
    <source>
        <dbReference type="ARBA" id="ARBA00012251"/>
    </source>
</evidence>
<evidence type="ECO:0000256" key="5">
    <source>
        <dbReference type="ARBA" id="ARBA00022679"/>
    </source>
</evidence>
<dbReference type="Gene3D" id="3.30.40.10">
    <property type="entry name" value="Zinc/RING finger domain, C3HC4 (zinc finger)"/>
    <property type="match status" value="1"/>
</dbReference>
<keyword evidence="13 16" id="KW-0472">Membrane</keyword>
<feature type="region of interest" description="Disordered" evidence="15">
    <location>
        <begin position="521"/>
        <end position="541"/>
    </location>
</feature>
<proteinExistence type="predicted"/>
<dbReference type="GO" id="GO:0008270">
    <property type="term" value="F:zinc ion binding"/>
    <property type="evidence" value="ECO:0007669"/>
    <property type="project" value="UniProtKB-KW"/>
</dbReference>
<evidence type="ECO:0000256" key="11">
    <source>
        <dbReference type="ARBA" id="ARBA00022833"/>
    </source>
</evidence>
<comment type="pathway">
    <text evidence="3">Protein modification; protein ubiquitination.</text>
</comment>
<protein>
    <recommendedName>
        <fullName evidence="4">RBR-type E3 ubiquitin transferase</fullName>
        <ecNumber evidence="4">2.3.2.31</ecNumber>
    </recommendedName>
</protein>
<evidence type="ECO:0000256" key="1">
    <source>
        <dbReference type="ARBA" id="ARBA00001798"/>
    </source>
</evidence>
<evidence type="ECO:0000256" key="12">
    <source>
        <dbReference type="ARBA" id="ARBA00022989"/>
    </source>
</evidence>
<evidence type="ECO:0000313" key="17">
    <source>
        <dbReference type="EMBL" id="KRX07717.1"/>
    </source>
</evidence>
<sequence>MNTFNIQQEMQKKNDKIILKEQLIYEKNKIEDFKSKKSKKQPLKTIFQSQVPQQNAYSYSKIYVKSTLNSDDFEENRVKIIQNKLLKMGFDQILIEKYMGQIENTKKFSNQILLNIVANKLAKKRDEIDEEIKKYQKKMEAQDQIASIEYLRKSVLNIKSLFFQKNAKNLKEFVDPYPRISFKESKLYQQQIQEQPEYQQLQYEQEEQKQENNDNNNNQIQIDIQQTDQYQQQYQNQGQNNDITNAIYEQNQFLDNNNNYNNYNNHNNYNNLNNYNNNNNYNNYNNNYNYPQELPSNSIIYEKNVKKQQLFILEKDNLGYQPSNPGQIECSICLLYKEPIAITKVCNHHEFCFDCINEYYSYKIEQGEVLNIKCIKEGCPLEAKQEDIELFISPIMFKRYLRLKDQKQKEQQSGVFQCPEINCQGFCDKISGLCSVCYVYSCSICENPLHPGIKCQNIPINDENMAKFKNELAPCPGHFNKGFTQCQQFKEGKPYHLKQGMDINLQDKSVVKVQNKKNKKNKNNTYQDLEKNDQQSQEQKSKTQKCCDSLNKYIPCITGFIAIFFFPLVLLFAWIIVCARAAINKNDKRKKLIGQTFCGKPKKNMKNSLNLPAKNNGQIRRVRRRGRDGIDVPIIVVNNNHHSSSNSDCEGCEEVVGIIFIIIAVMVALVFIVCLLIKSIQYSFQIVFHFDTFYQRVVKA</sequence>
<evidence type="ECO:0000313" key="18">
    <source>
        <dbReference type="Proteomes" id="UP000054937"/>
    </source>
</evidence>
<gene>
    <name evidence="17" type="ORF">PPERSA_05780</name>
</gene>
<organism evidence="17 18">
    <name type="scientific">Pseudocohnilembus persalinus</name>
    <name type="common">Ciliate</name>
    <dbReference type="NCBI Taxonomy" id="266149"/>
    <lineage>
        <taxon>Eukaryota</taxon>
        <taxon>Sar</taxon>
        <taxon>Alveolata</taxon>
        <taxon>Ciliophora</taxon>
        <taxon>Intramacronucleata</taxon>
        <taxon>Oligohymenophorea</taxon>
        <taxon>Scuticociliatia</taxon>
        <taxon>Philasterida</taxon>
        <taxon>Pseudocohnilembidae</taxon>
        <taxon>Pseudocohnilembus</taxon>
    </lineage>
</organism>
<feature type="coiled-coil region" evidence="14">
    <location>
        <begin position="114"/>
        <end position="145"/>
    </location>
</feature>
<comment type="subcellular location">
    <subcellularLocation>
        <location evidence="2">Membrane</location>
        <topology evidence="2">Single-pass membrane protein</topology>
    </subcellularLocation>
</comment>
<evidence type="ECO:0000256" key="7">
    <source>
        <dbReference type="ARBA" id="ARBA00022723"/>
    </source>
</evidence>
<evidence type="ECO:0000256" key="3">
    <source>
        <dbReference type="ARBA" id="ARBA00004906"/>
    </source>
</evidence>
<evidence type="ECO:0000256" key="2">
    <source>
        <dbReference type="ARBA" id="ARBA00004167"/>
    </source>
</evidence>
<dbReference type="AlphaFoldDB" id="A0A0V0R0M4"/>
<comment type="caution">
    <text evidence="17">The sequence shown here is derived from an EMBL/GenBank/DDBJ whole genome shotgun (WGS) entry which is preliminary data.</text>
</comment>
<keyword evidence="5" id="KW-0808">Transferase</keyword>
<dbReference type="EMBL" id="LDAU01000081">
    <property type="protein sequence ID" value="KRX07717.1"/>
    <property type="molecule type" value="Genomic_DNA"/>
</dbReference>
<keyword evidence="18" id="KW-1185">Reference proteome</keyword>
<evidence type="ECO:0000256" key="9">
    <source>
        <dbReference type="ARBA" id="ARBA00022771"/>
    </source>
</evidence>
<dbReference type="InterPro" id="IPR013083">
    <property type="entry name" value="Znf_RING/FYVE/PHD"/>
</dbReference>
<keyword evidence="7" id="KW-0479">Metal-binding</keyword>
<evidence type="ECO:0000256" key="8">
    <source>
        <dbReference type="ARBA" id="ARBA00022737"/>
    </source>
</evidence>
<dbReference type="GO" id="GO:0031090">
    <property type="term" value="C:organelle membrane"/>
    <property type="evidence" value="ECO:0007669"/>
    <property type="project" value="UniProtKB-ARBA"/>
</dbReference>